<feature type="compositionally biased region" description="Polar residues" evidence="1">
    <location>
        <begin position="1908"/>
        <end position="1927"/>
    </location>
</feature>
<dbReference type="Pfam" id="PF22899">
    <property type="entry name" value="SMCHD1_S5"/>
    <property type="match status" value="1"/>
</dbReference>
<dbReference type="InterPro" id="IPR055109">
    <property type="entry name" value="SMCHD1_S5"/>
</dbReference>
<evidence type="ECO:0000313" key="5">
    <source>
        <dbReference type="Proteomes" id="UP000011087"/>
    </source>
</evidence>
<dbReference type="GeneID" id="17298912"/>
<reference evidence="3 5" key="1">
    <citation type="journal article" date="2012" name="Nature">
        <title>Algal genomes reveal evolutionary mosaicism and the fate of nucleomorphs.</title>
        <authorList>
            <consortium name="DOE Joint Genome Institute"/>
            <person name="Curtis B.A."/>
            <person name="Tanifuji G."/>
            <person name="Burki F."/>
            <person name="Gruber A."/>
            <person name="Irimia M."/>
            <person name="Maruyama S."/>
            <person name="Arias M.C."/>
            <person name="Ball S.G."/>
            <person name="Gile G.H."/>
            <person name="Hirakawa Y."/>
            <person name="Hopkins J.F."/>
            <person name="Kuo A."/>
            <person name="Rensing S.A."/>
            <person name="Schmutz J."/>
            <person name="Symeonidi A."/>
            <person name="Elias M."/>
            <person name="Eveleigh R.J."/>
            <person name="Herman E.K."/>
            <person name="Klute M.J."/>
            <person name="Nakayama T."/>
            <person name="Obornik M."/>
            <person name="Reyes-Prieto A."/>
            <person name="Armbrust E.V."/>
            <person name="Aves S.J."/>
            <person name="Beiko R.G."/>
            <person name="Coutinho P."/>
            <person name="Dacks J.B."/>
            <person name="Durnford D.G."/>
            <person name="Fast N.M."/>
            <person name="Green B.R."/>
            <person name="Grisdale C.J."/>
            <person name="Hempel F."/>
            <person name="Henrissat B."/>
            <person name="Hoppner M.P."/>
            <person name="Ishida K."/>
            <person name="Kim E."/>
            <person name="Koreny L."/>
            <person name="Kroth P.G."/>
            <person name="Liu Y."/>
            <person name="Malik S.B."/>
            <person name="Maier U.G."/>
            <person name="McRose D."/>
            <person name="Mock T."/>
            <person name="Neilson J.A."/>
            <person name="Onodera N.T."/>
            <person name="Poole A.M."/>
            <person name="Pritham E.J."/>
            <person name="Richards T.A."/>
            <person name="Rocap G."/>
            <person name="Roy S.W."/>
            <person name="Sarai C."/>
            <person name="Schaack S."/>
            <person name="Shirato S."/>
            <person name="Slamovits C.H."/>
            <person name="Spencer D.F."/>
            <person name="Suzuki S."/>
            <person name="Worden A.Z."/>
            <person name="Zauner S."/>
            <person name="Barry K."/>
            <person name="Bell C."/>
            <person name="Bharti A.K."/>
            <person name="Crow J.A."/>
            <person name="Grimwood J."/>
            <person name="Kramer R."/>
            <person name="Lindquist E."/>
            <person name="Lucas S."/>
            <person name="Salamov A."/>
            <person name="McFadden G.I."/>
            <person name="Lane C.E."/>
            <person name="Keeling P.J."/>
            <person name="Gray M.W."/>
            <person name="Grigoriev I.V."/>
            <person name="Archibald J.M."/>
        </authorList>
    </citation>
    <scope>NUCLEOTIDE SEQUENCE</scope>
    <source>
        <strain evidence="3 5">CCMP2712</strain>
    </source>
</reference>
<dbReference type="EnsemblProtists" id="EKX42153">
    <property type="protein sequence ID" value="EKX42153"/>
    <property type="gene ID" value="GUITHDRAFT_141368"/>
</dbReference>
<evidence type="ECO:0000259" key="2">
    <source>
        <dbReference type="Pfam" id="PF22899"/>
    </source>
</evidence>
<dbReference type="EMBL" id="JH993018">
    <property type="protein sequence ID" value="EKX42153.1"/>
    <property type="molecule type" value="Genomic_DNA"/>
</dbReference>
<dbReference type="SUPFAM" id="SSF75553">
    <property type="entry name" value="Smc hinge domain"/>
    <property type="match status" value="1"/>
</dbReference>
<dbReference type="RefSeq" id="XP_005829133.1">
    <property type="nucleotide sequence ID" value="XM_005829076.1"/>
</dbReference>
<dbReference type="PANTHER" id="PTHR22640">
    <property type="entry name" value="STRUCTURAL MAINTENANCE OF CHROMOSOMES FLEXIBLE HINGE DOMAIN-CONTAINING PROTEIN 1"/>
    <property type="match status" value="1"/>
</dbReference>
<dbReference type="KEGG" id="gtt:GUITHDRAFT_141368"/>
<proteinExistence type="predicted"/>
<organism evidence="3">
    <name type="scientific">Guillardia theta (strain CCMP2712)</name>
    <name type="common">Cryptophyte</name>
    <dbReference type="NCBI Taxonomy" id="905079"/>
    <lineage>
        <taxon>Eukaryota</taxon>
        <taxon>Cryptophyceae</taxon>
        <taxon>Pyrenomonadales</taxon>
        <taxon>Geminigeraceae</taxon>
        <taxon>Guillardia</taxon>
    </lineage>
</organism>
<dbReference type="PANTHER" id="PTHR22640:SF2">
    <property type="entry name" value="STRUCTURAL MAINTENANCE OF CHROMOSOMES FLEXIBLE HINGE DOMAIN-CONTAINING PROTEIN 1"/>
    <property type="match status" value="1"/>
</dbReference>
<reference evidence="5" key="2">
    <citation type="submission" date="2012-11" db="EMBL/GenBank/DDBJ databases">
        <authorList>
            <person name="Kuo A."/>
            <person name="Curtis B.A."/>
            <person name="Tanifuji G."/>
            <person name="Burki F."/>
            <person name="Gruber A."/>
            <person name="Irimia M."/>
            <person name="Maruyama S."/>
            <person name="Arias M.C."/>
            <person name="Ball S.G."/>
            <person name="Gile G.H."/>
            <person name="Hirakawa Y."/>
            <person name="Hopkins J.F."/>
            <person name="Rensing S.A."/>
            <person name="Schmutz J."/>
            <person name="Symeonidi A."/>
            <person name="Elias M."/>
            <person name="Eveleigh R.J."/>
            <person name="Herman E.K."/>
            <person name="Klute M.J."/>
            <person name="Nakayama T."/>
            <person name="Obornik M."/>
            <person name="Reyes-Prieto A."/>
            <person name="Armbrust E.V."/>
            <person name="Aves S.J."/>
            <person name="Beiko R.G."/>
            <person name="Coutinho P."/>
            <person name="Dacks J.B."/>
            <person name="Durnford D.G."/>
            <person name="Fast N.M."/>
            <person name="Green B.R."/>
            <person name="Grisdale C."/>
            <person name="Hempe F."/>
            <person name="Henrissat B."/>
            <person name="Hoppner M.P."/>
            <person name="Ishida K.-I."/>
            <person name="Kim E."/>
            <person name="Koreny L."/>
            <person name="Kroth P.G."/>
            <person name="Liu Y."/>
            <person name="Malik S.-B."/>
            <person name="Maier U.G."/>
            <person name="McRose D."/>
            <person name="Mock T."/>
            <person name="Neilson J.A."/>
            <person name="Onodera N.T."/>
            <person name="Poole A.M."/>
            <person name="Pritham E.J."/>
            <person name="Richards T.A."/>
            <person name="Rocap G."/>
            <person name="Roy S.W."/>
            <person name="Sarai C."/>
            <person name="Schaack S."/>
            <person name="Shirato S."/>
            <person name="Slamovits C.H."/>
            <person name="Spencer D.F."/>
            <person name="Suzuki S."/>
            <person name="Worden A.Z."/>
            <person name="Zauner S."/>
            <person name="Barry K."/>
            <person name="Bell C."/>
            <person name="Bharti A.K."/>
            <person name="Crow J.A."/>
            <person name="Grimwood J."/>
            <person name="Kramer R."/>
            <person name="Lindquist E."/>
            <person name="Lucas S."/>
            <person name="Salamov A."/>
            <person name="McFadden G.I."/>
            <person name="Lane C.E."/>
            <person name="Keeling P.J."/>
            <person name="Gray M.W."/>
            <person name="Grigoriev I.V."/>
            <person name="Archibald J.M."/>
        </authorList>
    </citation>
    <scope>NUCLEOTIDE SEQUENCE</scope>
    <source>
        <strain evidence="5">CCMP2712</strain>
    </source>
</reference>
<reference evidence="4" key="3">
    <citation type="submission" date="2016-03" db="UniProtKB">
        <authorList>
            <consortium name="EnsemblProtists"/>
        </authorList>
    </citation>
    <scope>IDENTIFICATION</scope>
</reference>
<dbReference type="HOGENOM" id="CLU_231817_0_0_1"/>
<evidence type="ECO:0000313" key="3">
    <source>
        <dbReference type="EMBL" id="EKX42153.1"/>
    </source>
</evidence>
<feature type="region of interest" description="Disordered" evidence="1">
    <location>
        <begin position="1892"/>
        <end position="1962"/>
    </location>
</feature>
<dbReference type="GO" id="GO:0051276">
    <property type="term" value="P:chromosome organization"/>
    <property type="evidence" value="ECO:0007669"/>
    <property type="project" value="InterPro"/>
</dbReference>
<gene>
    <name evidence="3" type="ORF">GUITHDRAFT_141368</name>
</gene>
<dbReference type="GO" id="GO:0005694">
    <property type="term" value="C:chromosome"/>
    <property type="evidence" value="ECO:0007669"/>
    <property type="project" value="InterPro"/>
</dbReference>
<evidence type="ECO:0000313" key="4">
    <source>
        <dbReference type="EnsemblProtists" id="EKX42153"/>
    </source>
</evidence>
<keyword evidence="5" id="KW-1185">Reference proteome</keyword>
<feature type="domain" description="SMCHD1 ribosomal S5" evidence="2">
    <location>
        <begin position="271"/>
        <end position="407"/>
    </location>
</feature>
<dbReference type="GO" id="GO:0005524">
    <property type="term" value="F:ATP binding"/>
    <property type="evidence" value="ECO:0007669"/>
    <property type="project" value="InterPro"/>
</dbReference>
<dbReference type="InterPro" id="IPR036277">
    <property type="entry name" value="SMC_hinge_sf"/>
</dbReference>
<dbReference type="InterPro" id="IPR038892">
    <property type="entry name" value="SMCHD1"/>
</dbReference>
<evidence type="ECO:0000256" key="1">
    <source>
        <dbReference type="SAM" id="MobiDB-lite"/>
    </source>
</evidence>
<dbReference type="Proteomes" id="UP000011087">
    <property type="component" value="Unassembled WGS sequence"/>
</dbReference>
<protein>
    <recommendedName>
        <fullName evidence="2">SMCHD1 ribosomal S5 domain-containing protein</fullName>
    </recommendedName>
</protein>
<name>L1J0U8_GUITC</name>
<dbReference type="GO" id="GO:0006302">
    <property type="term" value="P:double-strand break repair"/>
    <property type="evidence" value="ECO:0007669"/>
    <property type="project" value="InterPro"/>
</dbReference>
<dbReference type="PaxDb" id="55529-EKX42153"/>
<sequence length="1962" mass="221847">MLCNPDPEPRSIQITLNGVEKTLTFCDNGIGCSSPVRMHTLGSKQEAPAQDTDLHDGPISFGRYMKGTLSRYGVGTKNACKALGETFVTSSKTRNMRSLVHIVRELDEDDFKVNLVTRSLRDGEEAAASFCKIEVHKFRFDEFFCRDGAVSFQVLEQFLTNLRAMYYLCVQRENSGSNRLVDHVLNHWHRSCMMKPARSGRVPKAVERFKSDMEKVKEAMERYKMEDTNDHITIEFRVIFETSAAPHVYRLSDSTCCLDQMLGSHPKDFFPIYVEVELESKKRSIVTGAVFYFPRLREMETVPAVDEVVGQSSGNKRRFMTFWMGRWLTEEHFVPNFMKFPREKPLKAPERCYDRTFGVMFVDRGIEPGADKTMFRKNGKCLNNLISALESEQLRQTYDLWLKECHLKYDAEVSFEGENPQYIKAQDVSEHDKVVFCDETFSLGQLVKVYKEIGGKNNASEEHVGTIKRLLQDDHFIKNNCSGEVEIIELASNNSYTEKRYKIPAFSMSTITDDQLEAVKSQNEESIVRKVIPELRNERFEAGSSIEFPKLIFKNSKNTNISNNSAMVEVTVTGSKNFKDAFNMPIAKPGWPTEVLNKFSRIADLYTFEVKPKSGQSFSSVPLNFKIVPTKMNDVFLYPRTSTIYQTIGKACSYELRIEDEYQNNILLLGRVHRLDVVVDETQAQMLSLTFNPSFGESVVSISDLCVNRALVGSYRARIIITHTRTGHRVENEICMQVQHGTPYFIQLQGPATEFINYGDFDADVDIRDASSNVCEGSTQRNLYLTSPDLLFANRASWEKKEVRMGACELQPSCMSRLFKCARAPRSSNLKASKQKDPIVNEQLMNRWRETTSKQATPIGVFHNDHGFFQEGDFILLETKEILRKGDHRKTYPKLTLYARISSVLNQTEITTAKPETAIRATYFELEKTPKRLKLLRAGEELAYTMSQHQEREARIVTEHDEQISNLQLEVTDEANQSCKENLIVSTKLMVECSWDEQGLQVNSNALDEPVVLPSLHVERNSKQTISVHVRDGDNDTRLCKYSLNVLVRAGAPKMLRLSLIDTLTVTVGELFELRGEIVDGVGNPIDSSENVDVRLVSVIPLSFEYDQVQDDQAEGKVVMYDSGSVVVKDQDVLSYMKVTGSQVRGIRARLLSRPAKGSLKLGLQVKVDKDLQVYDLAPIPLDVHPLIGKPEKICVEPAQATFCMSVDSKSQHPCDVTFIVADAAGNNLSESSDGDLYMKIRLEAVKLVKVSDPLIGTCFKLRKVPPLSAGEHNAEIRCTGKITAYNFKVIANTCNHVMNIAMKIQEEQRHLEYRDDETIGRAQFLATIEFHTEDKRGLEMQNERPDVKLYIEDRVVEMKYGSFEGNSLQISFTLFRVGNFEVHAVFTDTRASYAGAESIRSSGCGVKVWAGAVEQLKMELVPSLPSHRLQWSYDVQACDRGGNASDFHPIRDWKVSVLPKLNKDANFRITAETVALGASVSKGTGGFSLIRQRRAQRPAPSCNVKFRLNSNIPLKPISDFTLKIPPPDPEISDDGDANVVEEEDDGMETGLNDGKGDLELGDARRREEEMERAALEMRVKLSGLYSTMSNAMENLPKADLLCAEIRSFYAPPPSAQDPEVDKYCEKMLAHVAVIKETVQREKSKVESDSNRLHNKMALSNVRLFRECKALGCVSTLYLIDHVRSSDIQTALSTAYGEDLDCVVFQTVSDCNSQLDRICNDSKCKTIAVASLDSLSHVLQADRVPEALGRASEFIRLEKRHDAATEEKLCMLAEHLFSDLIIFEKLEQATRYYQRAARRGDMMVGLDAPNKVLMWNGRRKVSNRKSTHTRLGLLDLLRCSRYSTLKQQEHDLMRIEKKMQARAEEAARISPDLVLSPQVIRDTFIEISELESKLKTPGSPPTAGSKIMPSNVTNTPSSAMTPLTSKKTPSKRKKERQEEQEPEALPRQLRMKPRRLIGERND</sequence>
<accession>L1J0U8</accession>